<evidence type="ECO:0000313" key="1">
    <source>
        <dbReference type="EMBL" id="GAA0501253.1"/>
    </source>
</evidence>
<accession>A0ABP3LJQ9</accession>
<dbReference type="Gene3D" id="2.115.10.20">
    <property type="entry name" value="Glycosyl hydrolase domain, family 43"/>
    <property type="match status" value="1"/>
</dbReference>
<dbReference type="RefSeq" id="WP_343755888.1">
    <property type="nucleotide sequence ID" value="NZ_BAAADB010000004.1"/>
</dbReference>
<dbReference type="Proteomes" id="UP001500191">
    <property type="component" value="Unassembled WGS sequence"/>
</dbReference>
<evidence type="ECO:0000313" key="2">
    <source>
        <dbReference type="Proteomes" id="UP001500191"/>
    </source>
</evidence>
<dbReference type="EMBL" id="BAAADB010000004">
    <property type="protein sequence ID" value="GAA0501253.1"/>
    <property type="molecule type" value="Genomic_DNA"/>
</dbReference>
<protein>
    <submittedName>
        <fullName evidence="1">Uncharacterized protein</fullName>
    </submittedName>
</protein>
<reference evidence="2" key="1">
    <citation type="journal article" date="2019" name="Int. J. Syst. Evol. Microbiol.">
        <title>The Global Catalogue of Microorganisms (GCM) 10K type strain sequencing project: providing services to taxonomists for standard genome sequencing and annotation.</title>
        <authorList>
            <consortium name="The Broad Institute Genomics Platform"/>
            <consortium name="The Broad Institute Genome Sequencing Center for Infectious Disease"/>
            <person name="Wu L."/>
            <person name="Ma J."/>
        </authorList>
    </citation>
    <scope>NUCLEOTIDE SEQUENCE [LARGE SCALE GENOMIC DNA]</scope>
    <source>
        <strain evidence="2">JCM 14368</strain>
    </source>
</reference>
<proteinExistence type="predicted"/>
<name>A0ABP3LJQ9_9DEIO</name>
<keyword evidence="2" id="KW-1185">Reference proteome</keyword>
<comment type="caution">
    <text evidence="1">The sequence shown here is derived from an EMBL/GenBank/DDBJ whole genome shotgun (WGS) entry which is preliminary data.</text>
</comment>
<organism evidence="1 2">
    <name type="scientific">Deinococcus depolymerans</name>
    <dbReference type="NCBI Taxonomy" id="392408"/>
    <lineage>
        <taxon>Bacteria</taxon>
        <taxon>Thermotogati</taxon>
        <taxon>Deinococcota</taxon>
        <taxon>Deinococci</taxon>
        <taxon>Deinococcales</taxon>
        <taxon>Deinococcaceae</taxon>
        <taxon>Deinococcus</taxon>
    </lineage>
</organism>
<dbReference type="InterPro" id="IPR023296">
    <property type="entry name" value="Glyco_hydro_beta-prop_sf"/>
</dbReference>
<sequence>MTRLPTRRSTLFTRSDLNPLLSAADWPYPVNSVFNAGATLLRDGTTLLLCRAEGISGACRT</sequence>
<gene>
    <name evidence="1" type="ORF">GCM10008937_05870</name>
</gene>